<evidence type="ECO:0000259" key="1">
    <source>
        <dbReference type="PROSITE" id="PS50943"/>
    </source>
</evidence>
<protein>
    <recommendedName>
        <fullName evidence="1">HTH cro/C1-type domain-containing protein</fullName>
    </recommendedName>
</protein>
<dbReference type="OrthoDB" id="1913010at2"/>
<dbReference type="GO" id="GO:0003677">
    <property type="term" value="F:DNA binding"/>
    <property type="evidence" value="ECO:0007669"/>
    <property type="project" value="InterPro"/>
</dbReference>
<dbReference type="RefSeq" id="WP_020817091.1">
    <property type="nucleotide sequence ID" value="NZ_ATAY01000094.1"/>
</dbReference>
<gene>
    <name evidence="2" type="ORF">L323_18605</name>
</gene>
<dbReference type="AlphaFoldDB" id="U4QY91"/>
<dbReference type="SUPFAM" id="SSF47413">
    <property type="entry name" value="lambda repressor-like DNA-binding domains"/>
    <property type="match status" value="1"/>
</dbReference>
<accession>U4QY91</accession>
<dbReference type="Proteomes" id="UP000016860">
    <property type="component" value="Unassembled WGS sequence"/>
</dbReference>
<evidence type="ECO:0000313" key="2">
    <source>
        <dbReference type="EMBL" id="EPR08127.1"/>
    </source>
</evidence>
<dbReference type="EMBL" id="ATAY01000094">
    <property type="protein sequence ID" value="EPR08127.1"/>
    <property type="molecule type" value="Genomic_DNA"/>
</dbReference>
<reference evidence="2 3" key="1">
    <citation type="journal article" date="2013" name="Genome Announc.">
        <title>Draft Genome Sequence of the Cellulolytic Bacterium Clostridium papyrosolvens C7 (ATCC 700395).</title>
        <authorList>
            <person name="Zepeda V."/>
            <person name="Dassa B."/>
            <person name="Borovok I."/>
            <person name="Lamed R."/>
            <person name="Bayer E.A."/>
            <person name="Cate J.H."/>
        </authorList>
    </citation>
    <scope>NUCLEOTIDE SEQUENCE [LARGE SCALE GENOMIC DNA]</scope>
    <source>
        <strain evidence="2 3">C7</strain>
    </source>
</reference>
<dbReference type="PROSITE" id="PS50943">
    <property type="entry name" value="HTH_CROC1"/>
    <property type="match status" value="1"/>
</dbReference>
<proteinExistence type="predicted"/>
<evidence type="ECO:0000313" key="3">
    <source>
        <dbReference type="Proteomes" id="UP000016860"/>
    </source>
</evidence>
<organism evidence="2 3">
    <name type="scientific">Ruminiclostridium papyrosolvens C7</name>
    <dbReference type="NCBI Taxonomy" id="1330534"/>
    <lineage>
        <taxon>Bacteria</taxon>
        <taxon>Bacillati</taxon>
        <taxon>Bacillota</taxon>
        <taxon>Clostridia</taxon>
        <taxon>Eubacteriales</taxon>
        <taxon>Oscillospiraceae</taxon>
        <taxon>Ruminiclostridium</taxon>
    </lineage>
</organism>
<dbReference type="InterPro" id="IPR001387">
    <property type="entry name" value="Cro/C1-type_HTH"/>
</dbReference>
<comment type="caution">
    <text evidence="2">The sequence shown here is derived from an EMBL/GenBank/DDBJ whole genome shotgun (WGS) entry which is preliminary data.</text>
</comment>
<name>U4QY91_9FIRM</name>
<dbReference type="Pfam" id="PF01381">
    <property type="entry name" value="HTH_3"/>
    <property type="match status" value="1"/>
</dbReference>
<feature type="domain" description="HTH cro/C1-type" evidence="1">
    <location>
        <begin position="20"/>
        <end position="63"/>
    </location>
</feature>
<dbReference type="Gene3D" id="1.10.260.40">
    <property type="entry name" value="lambda repressor-like DNA-binding domains"/>
    <property type="match status" value="1"/>
</dbReference>
<dbReference type="CDD" id="cd00093">
    <property type="entry name" value="HTH_XRE"/>
    <property type="match status" value="1"/>
</dbReference>
<sequence length="68" mass="7850">MRPNKEYIISLARKKGWHDAELARKTGVSRTEISRFIHGERKGGSKLIGGIIKAFPEEPMDKLFFYQD</sequence>
<dbReference type="PATRIC" id="fig|1330534.3.peg.3692"/>
<dbReference type="InterPro" id="IPR010982">
    <property type="entry name" value="Lambda_DNA-bd_dom_sf"/>
</dbReference>